<proteinExistence type="predicted"/>
<keyword evidence="1" id="KW-0472">Membrane</keyword>
<protein>
    <submittedName>
        <fullName evidence="2">Uncharacterized protein</fullName>
    </submittedName>
</protein>
<comment type="caution">
    <text evidence="2">The sequence shown here is derived from an EMBL/GenBank/DDBJ whole genome shotgun (WGS) entry which is preliminary data.</text>
</comment>
<dbReference type="Proteomes" id="UP001183824">
    <property type="component" value="Unassembled WGS sequence"/>
</dbReference>
<name>A0ABU2VLS6_9ACTN</name>
<gene>
    <name evidence="2" type="ORF">RNB18_41165</name>
</gene>
<organism evidence="2 3">
    <name type="scientific">Streptomyces doebereineriae</name>
    <dbReference type="NCBI Taxonomy" id="3075528"/>
    <lineage>
        <taxon>Bacteria</taxon>
        <taxon>Bacillati</taxon>
        <taxon>Actinomycetota</taxon>
        <taxon>Actinomycetes</taxon>
        <taxon>Kitasatosporales</taxon>
        <taxon>Streptomycetaceae</taxon>
        <taxon>Streptomyces</taxon>
    </lineage>
</organism>
<evidence type="ECO:0000313" key="3">
    <source>
        <dbReference type="Proteomes" id="UP001183824"/>
    </source>
</evidence>
<evidence type="ECO:0000313" key="2">
    <source>
        <dbReference type="EMBL" id="MDT0486497.1"/>
    </source>
</evidence>
<reference evidence="3" key="1">
    <citation type="submission" date="2023-07" db="EMBL/GenBank/DDBJ databases">
        <title>30 novel species of actinomycetes from the DSMZ collection.</title>
        <authorList>
            <person name="Nouioui I."/>
        </authorList>
    </citation>
    <scope>NUCLEOTIDE SEQUENCE [LARGE SCALE GENOMIC DNA]</scope>
    <source>
        <strain evidence="3">DSM 41640</strain>
    </source>
</reference>
<keyword evidence="3" id="KW-1185">Reference proteome</keyword>
<dbReference type="EMBL" id="JAVREZ010000021">
    <property type="protein sequence ID" value="MDT0486497.1"/>
    <property type="molecule type" value="Genomic_DNA"/>
</dbReference>
<keyword evidence="1" id="KW-1133">Transmembrane helix</keyword>
<keyword evidence="1" id="KW-0812">Transmembrane</keyword>
<dbReference type="RefSeq" id="WP_311719241.1">
    <property type="nucleotide sequence ID" value="NZ_JAVREZ010000021.1"/>
</dbReference>
<evidence type="ECO:0000256" key="1">
    <source>
        <dbReference type="SAM" id="Phobius"/>
    </source>
</evidence>
<sequence>MEAETGGSILAYKGLGGVPTGVVVAIIVLVVLWMIVSVARRNRS</sequence>
<feature type="transmembrane region" description="Helical" evidence="1">
    <location>
        <begin position="20"/>
        <end position="39"/>
    </location>
</feature>
<accession>A0ABU2VLS6</accession>